<sequence length="624" mass="69020">MFHQANQGLHEDKPGPGPGPGPSSYYPLLLLRSPSFILVAISPSLPAPPRSLQNPSRMEGNVLALSHFRTRVGSPLLLLSADGSSAARKTSGRSRASRYDTGAPPSRAGRGRVWKRDDPDDSPRRGGIAGVPKLNPKSSNKGAGTNKVPVVNFKVSHHRAVAAVRLLRAEKGKAFVDLLNETANDSGENEMGYVERTLGFSTRHLDDRDIRLVTVIVAGTVRWKRYIDYLIMSLCSDEKVFSKMEPLLLQILRIGFFEILKLNVPAYAVVDENVRLAKVALRPGAGNMVNAILRKLLSLKETASLPLPKVEGDDRAQARALSIIYSHPVWMVRRWIRFLGKEEALKLMNWNNSDPYFSLRVNTANGYTRDDLVNRLEDLQVHYEKSIMDEFVRIREGMQAVLQAGLLKEGMCAVQDESAGFVVSVVDPQPGESIMDCCAAPGGKTLFMASRLAGQGKIWALDINKGRLRILMEAAKCHNLDDIITDVHGDLRLYAKESTAKYDKVLLDAPCSGLGVLSKRADLRWNRQFEDLEELTCLQDELLDSASSLVKPGGVLIYSTCSIDHEENENRITAFVQRHPEFTLEGVHGYVPAEFITDEGFYSSSPTKHSLDGAFAARLVRSIH</sequence>
<proteinExistence type="predicted"/>
<name>A0ACD5Y0V7_AVESA</name>
<dbReference type="Proteomes" id="UP001732700">
    <property type="component" value="Chromosome 5C"/>
</dbReference>
<evidence type="ECO:0000313" key="2">
    <source>
        <dbReference type="Proteomes" id="UP001732700"/>
    </source>
</evidence>
<reference evidence="1" key="2">
    <citation type="submission" date="2025-09" db="UniProtKB">
        <authorList>
            <consortium name="EnsemblPlants"/>
        </authorList>
    </citation>
    <scope>IDENTIFICATION</scope>
</reference>
<evidence type="ECO:0000313" key="1">
    <source>
        <dbReference type="EnsemblPlants" id="AVESA.00010b.r2.5CG0884030.1.CDS"/>
    </source>
</evidence>
<dbReference type="EnsemblPlants" id="AVESA.00010b.r2.5CG0884030.1">
    <property type="protein sequence ID" value="AVESA.00010b.r2.5CG0884030.1.CDS"/>
    <property type="gene ID" value="AVESA.00010b.r2.5CG0884030"/>
</dbReference>
<organism evidence="1 2">
    <name type="scientific">Avena sativa</name>
    <name type="common">Oat</name>
    <dbReference type="NCBI Taxonomy" id="4498"/>
    <lineage>
        <taxon>Eukaryota</taxon>
        <taxon>Viridiplantae</taxon>
        <taxon>Streptophyta</taxon>
        <taxon>Embryophyta</taxon>
        <taxon>Tracheophyta</taxon>
        <taxon>Spermatophyta</taxon>
        <taxon>Magnoliopsida</taxon>
        <taxon>Liliopsida</taxon>
        <taxon>Poales</taxon>
        <taxon>Poaceae</taxon>
        <taxon>BOP clade</taxon>
        <taxon>Pooideae</taxon>
        <taxon>Poodae</taxon>
        <taxon>Poeae</taxon>
        <taxon>Poeae Chloroplast Group 1 (Aveneae type)</taxon>
        <taxon>Aveninae</taxon>
        <taxon>Avena</taxon>
    </lineage>
</organism>
<keyword evidence="2" id="KW-1185">Reference proteome</keyword>
<accession>A0ACD5Y0V7</accession>
<protein>
    <submittedName>
        <fullName evidence="1">Uncharacterized protein</fullName>
    </submittedName>
</protein>
<reference evidence="1" key="1">
    <citation type="submission" date="2021-05" db="EMBL/GenBank/DDBJ databases">
        <authorList>
            <person name="Scholz U."/>
            <person name="Mascher M."/>
            <person name="Fiebig A."/>
        </authorList>
    </citation>
    <scope>NUCLEOTIDE SEQUENCE [LARGE SCALE GENOMIC DNA]</scope>
</reference>